<evidence type="ECO:0000256" key="6">
    <source>
        <dbReference type="SAM" id="MobiDB-lite"/>
    </source>
</evidence>
<evidence type="ECO:0000256" key="2">
    <source>
        <dbReference type="ARBA" id="ARBA00022475"/>
    </source>
</evidence>
<evidence type="ECO:0000256" key="3">
    <source>
        <dbReference type="ARBA" id="ARBA00022692"/>
    </source>
</evidence>
<evidence type="ECO:0000313" key="9">
    <source>
        <dbReference type="EMBL" id="RZS68649.1"/>
    </source>
</evidence>
<dbReference type="InterPro" id="IPR027379">
    <property type="entry name" value="CLS_N"/>
</dbReference>
<sequence>MARLLFGLGVAAVIFTIYAVADCAFFDRSRIRGLRRGWWIVVILFVPIIGGLLWFIIGRGRATRVGPSRGGTVAPDDDAEFLRRLRSDAEQDERIRRMEQELAELDADDPLKPTTPGAGNGRSTGASGIAGGSAGTTGSAGSGTAASGDGFDTGDALGTERKRPDAPDTPGEAGPSGRPNG</sequence>
<dbReference type="OrthoDB" id="3298527at2"/>
<dbReference type="EMBL" id="SGWY01000001">
    <property type="protein sequence ID" value="RZS68649.1"/>
    <property type="molecule type" value="Genomic_DNA"/>
</dbReference>
<gene>
    <name evidence="9" type="ORF">EV187_1083</name>
</gene>
<keyword evidence="5 7" id="KW-0472">Membrane</keyword>
<comment type="subcellular location">
    <subcellularLocation>
        <location evidence="1">Cell membrane</location>
        <topology evidence="1">Multi-pass membrane protein</topology>
    </subcellularLocation>
</comment>
<feature type="domain" description="Cardiolipin synthase N-terminal" evidence="8">
    <location>
        <begin position="14"/>
        <end position="59"/>
    </location>
</feature>
<dbReference type="Pfam" id="PF13396">
    <property type="entry name" value="PLDc_N"/>
    <property type="match status" value="1"/>
</dbReference>
<dbReference type="AlphaFoldDB" id="A0A4Q7MPK9"/>
<dbReference type="RefSeq" id="WP_130351936.1">
    <property type="nucleotide sequence ID" value="NZ_SGWY01000001.1"/>
</dbReference>
<proteinExistence type="predicted"/>
<feature type="transmembrane region" description="Helical" evidence="7">
    <location>
        <begin position="37"/>
        <end position="57"/>
    </location>
</feature>
<feature type="compositionally biased region" description="Gly residues" evidence="6">
    <location>
        <begin position="118"/>
        <end position="141"/>
    </location>
</feature>
<feature type="region of interest" description="Disordered" evidence="6">
    <location>
        <begin position="90"/>
        <end position="181"/>
    </location>
</feature>
<evidence type="ECO:0000259" key="8">
    <source>
        <dbReference type="Pfam" id="PF13396"/>
    </source>
</evidence>
<evidence type="ECO:0000256" key="7">
    <source>
        <dbReference type="SAM" id="Phobius"/>
    </source>
</evidence>
<reference evidence="9 10" key="1">
    <citation type="submission" date="2019-02" db="EMBL/GenBank/DDBJ databases">
        <title>Genomic Encyclopedia of Type Strains, Phase IV (KMG-IV): sequencing the most valuable type-strain genomes for metagenomic binning, comparative biology and taxonomic classification.</title>
        <authorList>
            <person name="Goeker M."/>
        </authorList>
    </citation>
    <scope>NUCLEOTIDE SEQUENCE [LARGE SCALE GENOMIC DNA]</scope>
    <source>
        <strain evidence="9 10">DSM 43045</strain>
    </source>
</reference>
<accession>A0A4Q7MPK9</accession>
<keyword evidence="2" id="KW-1003">Cell membrane</keyword>
<comment type="caution">
    <text evidence="9">The sequence shown here is derived from an EMBL/GenBank/DDBJ whole genome shotgun (WGS) entry which is preliminary data.</text>
</comment>
<evidence type="ECO:0000256" key="4">
    <source>
        <dbReference type="ARBA" id="ARBA00022989"/>
    </source>
</evidence>
<keyword evidence="4 7" id="KW-1133">Transmembrane helix</keyword>
<name>A0A4Q7MPK9_9MICO</name>
<keyword evidence="10" id="KW-1185">Reference proteome</keyword>
<feature type="compositionally biased region" description="Basic and acidic residues" evidence="6">
    <location>
        <begin position="90"/>
        <end position="100"/>
    </location>
</feature>
<dbReference type="GO" id="GO:0005886">
    <property type="term" value="C:plasma membrane"/>
    <property type="evidence" value="ECO:0007669"/>
    <property type="project" value="UniProtKB-SubCell"/>
</dbReference>
<protein>
    <submittedName>
        <fullName evidence="9">Phospholipase D-like protein</fullName>
    </submittedName>
</protein>
<evidence type="ECO:0000256" key="1">
    <source>
        <dbReference type="ARBA" id="ARBA00004651"/>
    </source>
</evidence>
<keyword evidence="3 7" id="KW-0812">Transmembrane</keyword>
<dbReference type="Proteomes" id="UP000293289">
    <property type="component" value="Unassembled WGS sequence"/>
</dbReference>
<evidence type="ECO:0000256" key="5">
    <source>
        <dbReference type="ARBA" id="ARBA00023136"/>
    </source>
</evidence>
<evidence type="ECO:0000313" key="10">
    <source>
        <dbReference type="Proteomes" id="UP000293289"/>
    </source>
</evidence>
<organism evidence="9 10">
    <name type="scientific">Agromyces ramosus</name>
    <dbReference type="NCBI Taxonomy" id="33879"/>
    <lineage>
        <taxon>Bacteria</taxon>
        <taxon>Bacillati</taxon>
        <taxon>Actinomycetota</taxon>
        <taxon>Actinomycetes</taxon>
        <taxon>Micrococcales</taxon>
        <taxon>Microbacteriaceae</taxon>
        <taxon>Agromyces</taxon>
    </lineage>
</organism>